<sequence length="280" mass="31189">MLKKILYADSGNGHTQEMLKTLQDIPAFQNCDLTILHVVSPQTSADALESKWEEGGKILADIVKNVEIDPSKVATILRQGEPKDVVCQVAQEIDADLILMGSRGLKRLESFLENSVSQYVFQLSDRPMLLVKDDIYVRRIKRVMLALDKSEAAQYALELTINMLKDYREAELYLVRVNPDLDANVDLSKTEMEQNPILAPALAQAKRMGISTRCIVTGGKPGKKICQLAEEKDIDLLLLGSPDRRPSIAKSLVDLDRLLGSSLSDYIRVNANCPVLLVRK</sequence>
<dbReference type="PRINTS" id="PR01438">
    <property type="entry name" value="UNVRSLSTRESS"/>
</dbReference>
<evidence type="ECO:0000313" key="4">
    <source>
        <dbReference type="Proteomes" id="UP000654604"/>
    </source>
</evidence>
<comment type="caution">
    <text evidence="3">The sequence shown here is derived from an EMBL/GenBank/DDBJ whole genome shotgun (WGS) entry which is preliminary data.</text>
</comment>
<gene>
    <name evidence="3" type="ORF">IQ215_08680</name>
</gene>
<accession>A0ABR9V7I5</accession>
<evidence type="ECO:0000313" key="3">
    <source>
        <dbReference type="EMBL" id="MBE9222769.1"/>
    </source>
</evidence>
<dbReference type="Proteomes" id="UP000654604">
    <property type="component" value="Unassembled WGS sequence"/>
</dbReference>
<dbReference type="SUPFAM" id="SSF52402">
    <property type="entry name" value="Adenine nucleotide alpha hydrolases-like"/>
    <property type="match status" value="2"/>
</dbReference>
<dbReference type="InterPro" id="IPR006015">
    <property type="entry name" value="Universal_stress_UspA"/>
</dbReference>
<evidence type="ECO:0000259" key="2">
    <source>
        <dbReference type="Pfam" id="PF00582"/>
    </source>
</evidence>
<reference evidence="3 4" key="1">
    <citation type="submission" date="2020-10" db="EMBL/GenBank/DDBJ databases">
        <authorList>
            <person name="Castelo-Branco R."/>
            <person name="Eusebio N."/>
            <person name="Adriana R."/>
            <person name="Vieira A."/>
            <person name="Brugerolle De Fraissinette N."/>
            <person name="Rezende De Castro R."/>
            <person name="Schneider M.P."/>
            <person name="Vasconcelos V."/>
            <person name="Leao P.N."/>
        </authorList>
    </citation>
    <scope>NUCLEOTIDE SEQUENCE [LARGE SCALE GENOMIC DNA]</scope>
    <source>
        <strain evidence="3 4">LEGE 03274</strain>
    </source>
</reference>
<dbReference type="EMBL" id="JADEWC010000017">
    <property type="protein sequence ID" value="MBE9222769.1"/>
    <property type="molecule type" value="Genomic_DNA"/>
</dbReference>
<dbReference type="CDD" id="cd00293">
    <property type="entry name" value="USP-like"/>
    <property type="match status" value="2"/>
</dbReference>
<dbReference type="InterPro" id="IPR014729">
    <property type="entry name" value="Rossmann-like_a/b/a_fold"/>
</dbReference>
<dbReference type="InterPro" id="IPR006016">
    <property type="entry name" value="UspA"/>
</dbReference>
<name>A0ABR9V7I5_9CHRO</name>
<proteinExistence type="inferred from homology"/>
<dbReference type="PANTHER" id="PTHR46268">
    <property type="entry name" value="STRESS RESPONSE PROTEIN NHAX"/>
    <property type="match status" value="1"/>
</dbReference>
<organism evidence="3 4">
    <name type="scientific">Cyanobacterium stanieri LEGE 03274</name>
    <dbReference type="NCBI Taxonomy" id="1828756"/>
    <lineage>
        <taxon>Bacteria</taxon>
        <taxon>Bacillati</taxon>
        <taxon>Cyanobacteriota</taxon>
        <taxon>Cyanophyceae</taxon>
        <taxon>Oscillatoriophycideae</taxon>
        <taxon>Chroococcales</taxon>
        <taxon>Geminocystaceae</taxon>
        <taxon>Cyanobacterium</taxon>
    </lineage>
</organism>
<feature type="domain" description="UspA" evidence="2">
    <location>
        <begin position="140"/>
        <end position="279"/>
    </location>
</feature>
<dbReference type="RefSeq" id="WP_193800965.1">
    <property type="nucleotide sequence ID" value="NZ_JADEWC010000017.1"/>
</dbReference>
<comment type="similarity">
    <text evidence="1">Belongs to the universal stress protein A family.</text>
</comment>
<protein>
    <submittedName>
        <fullName evidence="3">Universal stress protein</fullName>
    </submittedName>
</protein>
<feature type="domain" description="UspA" evidence="2">
    <location>
        <begin position="1"/>
        <end position="132"/>
    </location>
</feature>
<keyword evidence="4" id="KW-1185">Reference proteome</keyword>
<dbReference type="Gene3D" id="3.40.50.620">
    <property type="entry name" value="HUPs"/>
    <property type="match status" value="2"/>
</dbReference>
<evidence type="ECO:0000256" key="1">
    <source>
        <dbReference type="ARBA" id="ARBA00008791"/>
    </source>
</evidence>
<dbReference type="Pfam" id="PF00582">
    <property type="entry name" value="Usp"/>
    <property type="match status" value="2"/>
</dbReference>
<dbReference type="PANTHER" id="PTHR46268:SF8">
    <property type="entry name" value="UNIVERSAL STRESS PROTEIN SLL1388"/>
    <property type="match status" value="1"/>
</dbReference>